<protein>
    <submittedName>
        <fullName evidence="2">Uncharacterized protein</fullName>
    </submittedName>
</protein>
<feature type="region of interest" description="Disordered" evidence="1">
    <location>
        <begin position="1"/>
        <end position="53"/>
    </location>
</feature>
<evidence type="ECO:0000256" key="1">
    <source>
        <dbReference type="SAM" id="MobiDB-lite"/>
    </source>
</evidence>
<keyword evidence="3" id="KW-1185">Reference proteome</keyword>
<evidence type="ECO:0000313" key="3">
    <source>
        <dbReference type="Proteomes" id="UP000201458"/>
    </source>
</evidence>
<dbReference type="EMBL" id="KU998244">
    <property type="protein sequence ID" value="ANA86341.1"/>
    <property type="molecule type" value="Genomic_DNA"/>
</dbReference>
<dbReference type="KEGG" id="vg:28378644"/>
<dbReference type="RefSeq" id="YP_009269299.1">
    <property type="nucleotide sequence ID" value="NC_030696.1"/>
</dbReference>
<sequence>MTSTTAGAAHGLTPTAHLGTVGVMPPTDSHPTHGLTPTDYLGRVTGTPTKGPTMQTERVMLIDMATGDVTTQGMGSDLWMTLDAQISFNARSNGTIVRPYDPARICYVHDSAPKCRAFCDTCADLEDDRRAFSA</sequence>
<proteinExistence type="predicted"/>
<evidence type="ECO:0000313" key="2">
    <source>
        <dbReference type="EMBL" id="ANA86341.1"/>
    </source>
</evidence>
<accession>A0A160DEQ8</accession>
<dbReference type="GeneID" id="28378644"/>
<reference evidence="2 3" key="1">
    <citation type="submission" date="2016-03" db="EMBL/GenBank/DDBJ databases">
        <authorList>
            <person name="Montgomery M.T."/>
            <person name="Guerrero C.A."/>
            <person name="Mavrich T.N."/>
            <person name="Pope W.H."/>
            <person name="Garlena R.A."/>
            <person name="Russell D.A."/>
            <person name="Jacobs-Sera D."/>
            <person name="Hendrix R.W."/>
            <person name="Hatfull G.F."/>
        </authorList>
    </citation>
    <scope>NUCLEOTIDE SEQUENCE [LARGE SCALE GENOMIC DNA]</scope>
</reference>
<dbReference type="Proteomes" id="UP000201458">
    <property type="component" value="Segment"/>
</dbReference>
<organism evidence="2 3">
    <name type="scientific">Gordonia phage Smoothie</name>
    <dbReference type="NCBI Taxonomy" id="1838078"/>
    <lineage>
        <taxon>Viruses</taxon>
        <taxon>Duplodnaviria</taxon>
        <taxon>Heunggongvirae</taxon>
        <taxon>Uroviricota</taxon>
        <taxon>Caudoviricetes</taxon>
        <taxon>Smoothievirus</taxon>
        <taxon>Smoothievirus smoothie</taxon>
    </lineage>
</organism>
<gene>
    <name evidence="2" type="primary">186</name>
    <name evidence="2" type="ORF">PBI_SMOOTHIE_186</name>
</gene>
<name>A0A160DEQ8_9CAUD</name>